<feature type="domain" description="DNA methylase adenine-specific" evidence="1">
    <location>
        <begin position="60"/>
        <end position="163"/>
    </location>
</feature>
<gene>
    <name evidence="2" type="ORF">HED35_03890</name>
</gene>
<keyword evidence="2" id="KW-0489">Methyltransferase</keyword>
<dbReference type="GO" id="GO:0032259">
    <property type="term" value="P:methylation"/>
    <property type="evidence" value="ECO:0007669"/>
    <property type="project" value="UniProtKB-KW"/>
</dbReference>
<dbReference type="InterPro" id="IPR029063">
    <property type="entry name" value="SAM-dependent_MTases_sf"/>
</dbReference>
<dbReference type="RefSeq" id="WP_167806474.1">
    <property type="nucleotide sequence ID" value="NZ_JAAVMB010000003.1"/>
</dbReference>
<comment type="caution">
    <text evidence="2">The sequence shown here is derived from an EMBL/GenBank/DDBJ whole genome shotgun (WGS) entry which is preliminary data.</text>
</comment>
<evidence type="ECO:0000259" key="1">
    <source>
        <dbReference type="Pfam" id="PF02384"/>
    </source>
</evidence>
<dbReference type="Pfam" id="PF02384">
    <property type="entry name" value="N6_Mtase"/>
    <property type="match status" value="1"/>
</dbReference>
<evidence type="ECO:0000313" key="2">
    <source>
        <dbReference type="EMBL" id="NKC67219.1"/>
    </source>
</evidence>
<name>A0A7X6D7K3_9ENTE</name>
<organism evidence="2 3">
    <name type="scientific">Vagococcus fluvialis</name>
    <dbReference type="NCBI Taxonomy" id="2738"/>
    <lineage>
        <taxon>Bacteria</taxon>
        <taxon>Bacillati</taxon>
        <taxon>Bacillota</taxon>
        <taxon>Bacilli</taxon>
        <taxon>Lactobacillales</taxon>
        <taxon>Enterococcaceae</taxon>
        <taxon>Vagococcus</taxon>
    </lineage>
</organism>
<keyword evidence="2" id="KW-0808">Transferase</keyword>
<dbReference type="GO" id="GO:0008170">
    <property type="term" value="F:N-methyltransferase activity"/>
    <property type="evidence" value="ECO:0007669"/>
    <property type="project" value="InterPro"/>
</dbReference>
<dbReference type="Gene3D" id="3.40.50.150">
    <property type="entry name" value="Vaccinia Virus protein VP39"/>
    <property type="match status" value="1"/>
</dbReference>
<dbReference type="AlphaFoldDB" id="A0A7X6D7K3"/>
<proteinExistence type="predicted"/>
<dbReference type="InterPro" id="IPR003356">
    <property type="entry name" value="DNA_methylase_A-5"/>
</dbReference>
<evidence type="ECO:0000313" key="3">
    <source>
        <dbReference type="Proteomes" id="UP000521358"/>
    </source>
</evidence>
<dbReference type="SUPFAM" id="SSF53335">
    <property type="entry name" value="S-adenosyl-L-methionine-dependent methyltransferases"/>
    <property type="match status" value="1"/>
</dbReference>
<reference evidence="2 3" key="1">
    <citation type="submission" date="2020-03" db="EMBL/GenBank/DDBJ databases">
        <title>Bacterial samples isolated from urine from healthy bovine heifers (Gyr breed).</title>
        <authorList>
            <person name="Giannattasio-Ferraz S."/>
            <person name="Maskeri L."/>
            <person name="Penido A."/>
            <person name="Barbosa-Stancioli E.F."/>
            <person name="Putonti C."/>
        </authorList>
    </citation>
    <scope>NUCLEOTIDE SEQUENCE [LARGE SCALE GENOMIC DNA]</scope>
    <source>
        <strain evidence="2 3">UFMG-H7</strain>
    </source>
</reference>
<accession>A0A7X6D7K3</accession>
<sequence>MKELTTDSINELLGIKESYQASDKLMSILFNKEEREKLFRSFLEQRWDMTFDWFHIYFQAEHADKKKKKQDFTPKSITNLLVKMSESDNEITCGTRLDVAAGSGGLTIEKWNQDRISVPLFSYKPSKFLYQCEELSDRALPFLLFNLAIRGMNAVVLHGDVITREFKQVYFIQNDSDDYMKFSNINILSHEKWLMEELDIRKWLEEPKQHIESPVFDWMKGVL</sequence>
<dbReference type="Proteomes" id="UP000521358">
    <property type="component" value="Unassembled WGS sequence"/>
</dbReference>
<protein>
    <submittedName>
        <fullName evidence="2">SAM-dependent DNA methyltransferase</fullName>
    </submittedName>
</protein>
<dbReference type="GO" id="GO:0003677">
    <property type="term" value="F:DNA binding"/>
    <property type="evidence" value="ECO:0007669"/>
    <property type="project" value="InterPro"/>
</dbReference>
<dbReference type="EMBL" id="JAAVMB010000003">
    <property type="protein sequence ID" value="NKC67219.1"/>
    <property type="molecule type" value="Genomic_DNA"/>
</dbReference>